<feature type="signal peptide" evidence="3">
    <location>
        <begin position="1"/>
        <end position="25"/>
    </location>
</feature>
<evidence type="ECO:0000256" key="1">
    <source>
        <dbReference type="SAM" id="MobiDB-lite"/>
    </source>
</evidence>
<protein>
    <submittedName>
        <fullName evidence="6">Cell wall surface anchor family protein</fullName>
    </submittedName>
</protein>
<dbReference type="Pfam" id="PF17802">
    <property type="entry name" value="SpaA"/>
    <property type="match status" value="1"/>
</dbReference>
<keyword evidence="3" id="KW-0732">Signal</keyword>
<dbReference type="InterPro" id="IPR041033">
    <property type="entry name" value="SpaA_PFL_dom_1"/>
</dbReference>
<dbReference type="Proteomes" id="UP000051612">
    <property type="component" value="Unassembled WGS sequence"/>
</dbReference>
<feature type="domain" description="Gram-positive pilin subunit D1 N-terminal" evidence="4">
    <location>
        <begin position="53"/>
        <end position="161"/>
    </location>
</feature>
<dbReference type="InterPro" id="IPR013783">
    <property type="entry name" value="Ig-like_fold"/>
</dbReference>
<keyword evidence="2" id="KW-0472">Membrane</keyword>
<evidence type="ECO:0000313" key="6">
    <source>
        <dbReference type="EMBL" id="KRM71860.1"/>
    </source>
</evidence>
<dbReference type="AlphaFoldDB" id="A0A0R2B1L7"/>
<dbReference type="EMBL" id="AYYN01000155">
    <property type="protein sequence ID" value="KRM71860.1"/>
    <property type="molecule type" value="Genomic_DNA"/>
</dbReference>
<reference evidence="6 7" key="1">
    <citation type="journal article" date="2015" name="Genome Announc.">
        <title>Expanding the biotechnology potential of lactobacilli through comparative genomics of 213 strains and associated genera.</title>
        <authorList>
            <person name="Sun Z."/>
            <person name="Harris H.M."/>
            <person name="McCann A."/>
            <person name="Guo C."/>
            <person name="Argimon S."/>
            <person name="Zhang W."/>
            <person name="Yang X."/>
            <person name="Jeffery I.B."/>
            <person name="Cooney J.C."/>
            <person name="Kagawa T.F."/>
            <person name="Liu W."/>
            <person name="Song Y."/>
            <person name="Salvetti E."/>
            <person name="Wrobel A."/>
            <person name="Rasinkangas P."/>
            <person name="Parkhill J."/>
            <person name="Rea M.C."/>
            <person name="O'Sullivan O."/>
            <person name="Ritari J."/>
            <person name="Douillard F.P."/>
            <person name="Paul Ross R."/>
            <person name="Yang R."/>
            <person name="Briner A.E."/>
            <person name="Felis G.E."/>
            <person name="de Vos W.M."/>
            <person name="Barrangou R."/>
            <person name="Klaenhammer T.R."/>
            <person name="Caufield P.W."/>
            <person name="Cui Y."/>
            <person name="Zhang H."/>
            <person name="O'Toole P.W."/>
        </authorList>
    </citation>
    <scope>NUCLEOTIDE SEQUENCE [LARGE SCALE GENOMIC DNA]</scope>
    <source>
        <strain evidence="6 7">DSM 20452</strain>
    </source>
</reference>
<organism evidence="6 7">
    <name type="scientific">Ligilactobacillus murinus DSM 20452 = NBRC 14221</name>
    <dbReference type="NCBI Taxonomy" id="1423772"/>
    <lineage>
        <taxon>Bacteria</taxon>
        <taxon>Bacillati</taxon>
        <taxon>Bacillota</taxon>
        <taxon>Bacilli</taxon>
        <taxon>Lactobacillales</taxon>
        <taxon>Lactobacillaceae</taxon>
        <taxon>Ligilactobacillus</taxon>
    </lineage>
</organism>
<feature type="chain" id="PRO_5006415139" evidence="3">
    <location>
        <begin position="26"/>
        <end position="375"/>
    </location>
</feature>
<proteinExistence type="predicted"/>
<sequence>MKKVFKSILLLVALCLPLLEQRVNADVTEEPLQVIVQHQFENPDGSELIYGADIALSLYDISEQYHDQKTPADAKKFIESFSQLSAQQLRRYLVDNKIQKVETVTTDATGKAYFKVAGNDNAYLIVQDHAVKGQTILPLAFSLPLQNEDGTPKNIVELYTKPVKLTSCAYFYKYGVNGDKQIALADAQFVLGQEVAGEKQYLALDETSFVASDDPANDAQVKKFTSDEQGLVLHDSELAPGQYFFSEVKAPNGYSISEAAKQIEVIVAADMQITVAGVQLVELVAGMVPSSFTTAPKILNYAISEDKPNQTPTDNVNNDNTSFDNGGPKVSSVGGMLAQLGEKKGLVSLIGILLVSFAVVEFIRQRKERSGKHEE</sequence>
<feature type="compositionally biased region" description="Polar residues" evidence="1">
    <location>
        <begin position="309"/>
        <end position="324"/>
    </location>
</feature>
<name>A0A0R2B1L7_9LACO</name>
<feature type="transmembrane region" description="Helical" evidence="2">
    <location>
        <begin position="345"/>
        <end position="363"/>
    </location>
</feature>
<dbReference type="Pfam" id="PF16555">
    <property type="entry name" value="GramPos_pilinD1"/>
    <property type="match status" value="1"/>
</dbReference>
<dbReference type="InterPro" id="IPR032364">
    <property type="entry name" value="GramPos_pilinD1_N"/>
</dbReference>
<gene>
    <name evidence="6" type="ORF">FC48_GL001253</name>
</gene>
<evidence type="ECO:0000259" key="5">
    <source>
        <dbReference type="Pfam" id="PF17802"/>
    </source>
</evidence>
<dbReference type="PATRIC" id="fig|1423772.3.peg.1342"/>
<feature type="region of interest" description="Disordered" evidence="1">
    <location>
        <begin position="305"/>
        <end position="325"/>
    </location>
</feature>
<comment type="caution">
    <text evidence="6">The sequence shown here is derived from an EMBL/GenBank/DDBJ whole genome shotgun (WGS) entry which is preliminary data.</text>
</comment>
<evidence type="ECO:0000256" key="3">
    <source>
        <dbReference type="SAM" id="SignalP"/>
    </source>
</evidence>
<evidence type="ECO:0000313" key="7">
    <source>
        <dbReference type="Proteomes" id="UP000051612"/>
    </source>
</evidence>
<dbReference type="Gene3D" id="2.60.40.10">
    <property type="entry name" value="Immunoglobulins"/>
    <property type="match status" value="2"/>
</dbReference>
<keyword evidence="2" id="KW-0812">Transmembrane</keyword>
<keyword evidence="2" id="KW-1133">Transmembrane helix</keyword>
<evidence type="ECO:0000259" key="4">
    <source>
        <dbReference type="Pfam" id="PF16555"/>
    </source>
</evidence>
<accession>A0A0R2B1L7</accession>
<dbReference type="RefSeq" id="WP_056960000.1">
    <property type="nucleotide sequence ID" value="NZ_AYYN01000155.1"/>
</dbReference>
<feature type="domain" description="SpaA-like prealbumin fold" evidence="5">
    <location>
        <begin position="178"/>
        <end position="272"/>
    </location>
</feature>
<evidence type="ECO:0000256" key="2">
    <source>
        <dbReference type="SAM" id="Phobius"/>
    </source>
</evidence>